<accession>M2YFK7</accession>
<keyword evidence="6" id="KW-1185">Reference proteome</keyword>
<dbReference type="PROSITE" id="PS00622">
    <property type="entry name" value="HTH_LUXR_1"/>
    <property type="match status" value="1"/>
</dbReference>
<dbReference type="InterPro" id="IPR036388">
    <property type="entry name" value="WH-like_DNA-bd_sf"/>
</dbReference>
<dbReference type="SMART" id="SM00421">
    <property type="entry name" value="HTH_LUXR"/>
    <property type="match status" value="1"/>
</dbReference>
<dbReference type="InterPro" id="IPR000792">
    <property type="entry name" value="Tscrpt_reg_LuxR_C"/>
</dbReference>
<dbReference type="InterPro" id="IPR016032">
    <property type="entry name" value="Sig_transdc_resp-reg_C-effctor"/>
</dbReference>
<keyword evidence="2" id="KW-0238">DNA-binding</keyword>
<dbReference type="Gene3D" id="1.25.40.10">
    <property type="entry name" value="Tetratricopeptide repeat domain"/>
    <property type="match status" value="1"/>
</dbReference>
<dbReference type="Proteomes" id="UP000009877">
    <property type="component" value="Unassembled WGS sequence"/>
</dbReference>
<dbReference type="AlphaFoldDB" id="M2YFK7"/>
<dbReference type="SUPFAM" id="SSF46894">
    <property type="entry name" value="C-terminal effector domain of the bipartite response regulators"/>
    <property type="match status" value="1"/>
</dbReference>
<dbReference type="PRINTS" id="PR00038">
    <property type="entry name" value="HTHLUXR"/>
</dbReference>
<feature type="domain" description="HTH luxR-type" evidence="4">
    <location>
        <begin position="847"/>
        <end position="912"/>
    </location>
</feature>
<sequence length="918" mass="100125">MISGPVGIGKTRLLRELLAQTSPRNRTVLSASGSDWESALPLAGYTQLMDSAPLRSPSGFDGGPQPPSQVVEGLTPDQALNYAQTLQTHLEAQQHRGPVIVVIDDLQWLDEDSLRILIFAARRLHSCRVLFLFALDLDQAAGLPTGIIDHLTGYPTEVLHLPPLEAEAVAALGREIVGAELSMTTVHELLRHTEGHPQSVIDLLQEVPSEQWHGWLPKLPPSRRTRAWVASQLRRASPELLRMAEAVSVLGQDAPLQQVAALAQLSHFLPVVDEGHAAGLLRLSMDRQPSAVHFVEPSATAAVYEQIAPTRRFALHRAAAEVVADEGARLGHLVAASPGPQELLALQLVAYAERQAADGCWSEVASAMLSASRLSLGRRDGDLRLLRGVDALIDAGDITQAASLLSVVESMPPSPLRASVLGYLAVVTGRRSTAAAQLAMAWRTVREDLDPSAGARIALRHTLHALADWDGEGIVTWGERTAELAEAPHHSSVEARAMYGLGLFASRRLDEAERPYLDDLGTTVGNAQEQRLLMGHAWLALRTDDVETARLRFEEAVPTEYRGGSLRISLWAESWLARCRLILGDWDAAAATIAHASVRLESSGMRLMRPLLYWTAAELNAMRGDWDRAEHFLSLTVVPTDGYRSMMVPAALARARYHEARADYESALEALRPLRTADPVTAGREPFWSWQDTLVNSLVMTDQLDEAHGFLDELKSVAPSSPFPTDAARMAWAEGRLLAARGEVEASQELFDRALDALRSRRRPYLEARVRFAYGQSMRRAGKRRLASRVLRSARELYASLGAQTYVSRCDRELKAAGANALVPAAEQTGSDGLSDLRRQGPDALHVGSEAVQLTAQEQAVAQFVAEGSTNKEVAQALFIAEKTVQFHLTRIYAKFGVRSRSELAAVYAREGMGSTGG</sequence>
<reference evidence="5 6" key="1">
    <citation type="journal article" date="2014" name="Genome Announc.">
        <title>Draft Genome Sequence of Kocuria palustris PEL.</title>
        <authorList>
            <person name="Sharma G."/>
            <person name="Khatri I."/>
            <person name="Subramanian S."/>
        </authorList>
    </citation>
    <scope>NUCLEOTIDE SEQUENCE [LARGE SCALE GENOMIC DNA]</scope>
    <source>
        <strain evidence="5 6">PEL</strain>
    </source>
</reference>
<evidence type="ECO:0000259" key="4">
    <source>
        <dbReference type="PROSITE" id="PS50043"/>
    </source>
</evidence>
<dbReference type="PANTHER" id="PTHR44688:SF16">
    <property type="entry name" value="DNA-BINDING TRANSCRIPTIONAL ACTIVATOR DEVR_DOSR"/>
    <property type="match status" value="1"/>
</dbReference>
<evidence type="ECO:0000256" key="2">
    <source>
        <dbReference type="ARBA" id="ARBA00023125"/>
    </source>
</evidence>
<protein>
    <submittedName>
        <fullName evidence="5">Transcriptional regulator, LuxR family</fullName>
    </submittedName>
</protein>
<dbReference type="PROSITE" id="PS50043">
    <property type="entry name" value="HTH_LUXR_2"/>
    <property type="match status" value="1"/>
</dbReference>
<comment type="caution">
    <text evidence="5">The sequence shown here is derived from an EMBL/GenBank/DDBJ whole genome shotgun (WGS) entry which is preliminary data.</text>
</comment>
<evidence type="ECO:0000313" key="6">
    <source>
        <dbReference type="Proteomes" id="UP000009877"/>
    </source>
</evidence>
<dbReference type="GO" id="GO:0006355">
    <property type="term" value="P:regulation of DNA-templated transcription"/>
    <property type="evidence" value="ECO:0007669"/>
    <property type="project" value="InterPro"/>
</dbReference>
<dbReference type="InterPro" id="IPR041664">
    <property type="entry name" value="AAA_16"/>
</dbReference>
<evidence type="ECO:0000256" key="1">
    <source>
        <dbReference type="ARBA" id="ARBA00023015"/>
    </source>
</evidence>
<evidence type="ECO:0000256" key="3">
    <source>
        <dbReference type="ARBA" id="ARBA00023163"/>
    </source>
</evidence>
<keyword evidence="3" id="KW-0804">Transcription</keyword>
<dbReference type="GO" id="GO:0003677">
    <property type="term" value="F:DNA binding"/>
    <property type="evidence" value="ECO:0007669"/>
    <property type="project" value="UniProtKB-KW"/>
</dbReference>
<organism evidence="5 6">
    <name type="scientific">Kocuria palustris PEL</name>
    <dbReference type="NCBI Taxonomy" id="1236550"/>
    <lineage>
        <taxon>Bacteria</taxon>
        <taxon>Bacillati</taxon>
        <taxon>Actinomycetota</taxon>
        <taxon>Actinomycetes</taxon>
        <taxon>Micrococcales</taxon>
        <taxon>Micrococcaceae</taxon>
        <taxon>Kocuria</taxon>
    </lineage>
</organism>
<dbReference type="SUPFAM" id="SSF52540">
    <property type="entry name" value="P-loop containing nucleoside triphosphate hydrolases"/>
    <property type="match status" value="1"/>
</dbReference>
<dbReference type="CDD" id="cd06170">
    <property type="entry name" value="LuxR_C_like"/>
    <property type="match status" value="1"/>
</dbReference>
<dbReference type="SUPFAM" id="SSF48452">
    <property type="entry name" value="TPR-like"/>
    <property type="match status" value="2"/>
</dbReference>
<name>M2YFK7_9MICC</name>
<dbReference type="Pfam" id="PF00196">
    <property type="entry name" value="GerE"/>
    <property type="match status" value="1"/>
</dbReference>
<dbReference type="Pfam" id="PF13191">
    <property type="entry name" value="AAA_16"/>
    <property type="match status" value="1"/>
</dbReference>
<dbReference type="EMBL" id="ANHZ02000004">
    <property type="protein sequence ID" value="EME37379.1"/>
    <property type="molecule type" value="Genomic_DNA"/>
</dbReference>
<gene>
    <name evidence="5" type="ORF">C884_01887</name>
</gene>
<keyword evidence="1" id="KW-0805">Transcription regulation</keyword>
<proteinExistence type="predicted"/>
<dbReference type="InterPro" id="IPR027417">
    <property type="entry name" value="P-loop_NTPase"/>
</dbReference>
<dbReference type="PANTHER" id="PTHR44688">
    <property type="entry name" value="DNA-BINDING TRANSCRIPTIONAL ACTIVATOR DEVR_DOSR"/>
    <property type="match status" value="1"/>
</dbReference>
<dbReference type="STRING" id="71999.KPaMU14_10940"/>
<dbReference type="InterPro" id="IPR011990">
    <property type="entry name" value="TPR-like_helical_dom_sf"/>
</dbReference>
<evidence type="ECO:0000313" key="5">
    <source>
        <dbReference type="EMBL" id="EME37379.1"/>
    </source>
</evidence>
<dbReference type="Gene3D" id="1.10.10.10">
    <property type="entry name" value="Winged helix-like DNA-binding domain superfamily/Winged helix DNA-binding domain"/>
    <property type="match status" value="1"/>
</dbReference>